<keyword evidence="3" id="KW-0677">Repeat</keyword>
<dbReference type="FunFam" id="3.30.160.60:FF:001397">
    <property type="entry name" value="Datilografo, isoform A"/>
    <property type="match status" value="1"/>
</dbReference>
<dbReference type="InterPro" id="IPR013087">
    <property type="entry name" value="Znf_C2H2_type"/>
</dbReference>
<feature type="domain" description="C2H2-type" evidence="11">
    <location>
        <begin position="937"/>
        <end position="964"/>
    </location>
</feature>
<feature type="domain" description="C2H2-type" evidence="11">
    <location>
        <begin position="797"/>
        <end position="819"/>
    </location>
</feature>
<dbReference type="PROSITE" id="PS00028">
    <property type="entry name" value="ZINC_FINGER_C2H2_1"/>
    <property type="match status" value="12"/>
</dbReference>
<feature type="compositionally biased region" description="Basic residues" evidence="10">
    <location>
        <begin position="111"/>
        <end position="121"/>
    </location>
</feature>
<feature type="domain" description="C2H2-type" evidence="11">
    <location>
        <begin position="571"/>
        <end position="598"/>
    </location>
</feature>
<evidence type="ECO:0000256" key="5">
    <source>
        <dbReference type="ARBA" id="ARBA00022833"/>
    </source>
</evidence>
<comment type="subcellular location">
    <subcellularLocation>
        <location evidence="1">Nucleus</location>
    </subcellularLocation>
</comment>
<evidence type="ECO:0000259" key="11">
    <source>
        <dbReference type="PROSITE" id="PS50157"/>
    </source>
</evidence>
<evidence type="ECO:0000313" key="12">
    <source>
        <dbReference type="EMBL" id="TRY96384.1"/>
    </source>
</evidence>
<feature type="domain" description="C2H2-type" evidence="11">
    <location>
        <begin position="854"/>
        <end position="881"/>
    </location>
</feature>
<feature type="region of interest" description="Disordered" evidence="10">
    <location>
        <begin position="111"/>
        <end position="137"/>
    </location>
</feature>
<feature type="region of interest" description="Disordered" evidence="10">
    <location>
        <begin position="291"/>
        <end position="361"/>
    </location>
</feature>
<evidence type="ECO:0000256" key="10">
    <source>
        <dbReference type="SAM" id="MobiDB-lite"/>
    </source>
</evidence>
<feature type="region of interest" description="Disordered" evidence="10">
    <location>
        <begin position="1"/>
        <end position="55"/>
    </location>
</feature>
<name>A0A553R2H9_9TELE</name>
<feature type="domain" description="C2H2-type" evidence="11">
    <location>
        <begin position="447"/>
        <end position="469"/>
    </location>
</feature>
<feature type="domain" description="C2H2-type" evidence="11">
    <location>
        <begin position="909"/>
        <end position="936"/>
    </location>
</feature>
<dbReference type="Gene3D" id="3.30.160.60">
    <property type="entry name" value="Classic Zinc Finger"/>
    <property type="match status" value="7"/>
</dbReference>
<evidence type="ECO:0000256" key="4">
    <source>
        <dbReference type="ARBA" id="ARBA00022771"/>
    </source>
</evidence>
<dbReference type="PANTHER" id="PTHR47772:SF13">
    <property type="entry name" value="GASTRULA ZINC FINGER PROTEIN XLCGF49.1-LIKE-RELATED"/>
    <property type="match status" value="1"/>
</dbReference>
<evidence type="ECO:0000313" key="13">
    <source>
        <dbReference type="Proteomes" id="UP000316079"/>
    </source>
</evidence>
<evidence type="ECO:0000256" key="9">
    <source>
        <dbReference type="PROSITE-ProRule" id="PRU00042"/>
    </source>
</evidence>
<feature type="domain" description="C2H2-type" evidence="11">
    <location>
        <begin position="654"/>
        <end position="681"/>
    </location>
</feature>
<reference evidence="12 13" key="1">
    <citation type="journal article" date="2019" name="Sci. Data">
        <title>Hybrid genome assembly and annotation of Danionella translucida.</title>
        <authorList>
            <person name="Kadobianskyi M."/>
            <person name="Schulze L."/>
            <person name="Schuelke M."/>
            <person name="Judkewitz B."/>
        </authorList>
    </citation>
    <scope>NUCLEOTIDE SEQUENCE [LARGE SCALE GENOMIC DNA]</scope>
    <source>
        <strain evidence="12 13">Bolton</strain>
    </source>
</reference>
<dbReference type="FunFam" id="3.30.160.60:FF:000065">
    <property type="entry name" value="B-cell CLL/lymphoma 6, member B"/>
    <property type="match status" value="1"/>
</dbReference>
<dbReference type="Proteomes" id="UP000316079">
    <property type="component" value="Unassembled WGS sequence"/>
</dbReference>
<dbReference type="PANTHER" id="PTHR47772">
    <property type="entry name" value="ZINC FINGER PROTEIN 200"/>
    <property type="match status" value="1"/>
</dbReference>
<feature type="region of interest" description="Disordered" evidence="10">
    <location>
        <begin position="1072"/>
        <end position="1124"/>
    </location>
</feature>
<feature type="domain" description="C2H2-type" evidence="11">
    <location>
        <begin position="475"/>
        <end position="502"/>
    </location>
</feature>
<dbReference type="InterPro" id="IPR036236">
    <property type="entry name" value="Znf_C2H2_sf"/>
</dbReference>
<feature type="domain" description="C2H2-type" evidence="11">
    <location>
        <begin position="419"/>
        <end position="446"/>
    </location>
</feature>
<feature type="compositionally biased region" description="Basic and acidic residues" evidence="10">
    <location>
        <begin position="346"/>
        <end position="356"/>
    </location>
</feature>
<feature type="compositionally biased region" description="Basic and acidic residues" evidence="10">
    <location>
        <begin position="1076"/>
        <end position="1088"/>
    </location>
</feature>
<dbReference type="STRING" id="623744.A0A553R2H9"/>
<dbReference type="SUPFAM" id="SSF57667">
    <property type="entry name" value="beta-beta-alpha zinc fingers"/>
    <property type="match status" value="8"/>
</dbReference>
<keyword evidence="4 9" id="KW-0863">Zinc-finger</keyword>
<dbReference type="GO" id="GO:0005634">
    <property type="term" value="C:nucleus"/>
    <property type="evidence" value="ECO:0007669"/>
    <property type="project" value="UniProtKB-SubCell"/>
</dbReference>
<keyword evidence="7" id="KW-0804">Transcription</keyword>
<dbReference type="FunFam" id="3.30.160.60:FF:000624">
    <property type="entry name" value="zinc finger protein 697"/>
    <property type="match status" value="1"/>
</dbReference>
<dbReference type="PROSITE" id="PS50157">
    <property type="entry name" value="ZINC_FINGER_C2H2_2"/>
    <property type="match status" value="12"/>
</dbReference>
<keyword evidence="6" id="KW-0805">Transcription regulation</keyword>
<proteinExistence type="predicted"/>
<dbReference type="EMBL" id="SRMA01025300">
    <property type="protein sequence ID" value="TRY96384.1"/>
    <property type="molecule type" value="Genomic_DNA"/>
</dbReference>
<keyword evidence="2" id="KW-0479">Metal-binding</keyword>
<dbReference type="SMART" id="SM00355">
    <property type="entry name" value="ZnF_C2H2"/>
    <property type="match status" value="14"/>
</dbReference>
<dbReference type="Pfam" id="PF00096">
    <property type="entry name" value="zf-C2H2"/>
    <property type="match status" value="6"/>
</dbReference>
<dbReference type="InterPro" id="IPR050636">
    <property type="entry name" value="C2H2-ZF_domain-containing"/>
</dbReference>
<dbReference type="Pfam" id="PF13912">
    <property type="entry name" value="zf-C2H2_6"/>
    <property type="match status" value="2"/>
</dbReference>
<evidence type="ECO:0000256" key="7">
    <source>
        <dbReference type="ARBA" id="ARBA00023163"/>
    </source>
</evidence>
<evidence type="ECO:0000256" key="2">
    <source>
        <dbReference type="ARBA" id="ARBA00022723"/>
    </source>
</evidence>
<evidence type="ECO:0000256" key="3">
    <source>
        <dbReference type="ARBA" id="ARBA00022737"/>
    </source>
</evidence>
<keyword evidence="8" id="KW-0539">Nucleus</keyword>
<evidence type="ECO:0000256" key="8">
    <source>
        <dbReference type="ARBA" id="ARBA00023242"/>
    </source>
</evidence>
<keyword evidence="5" id="KW-0862">Zinc</keyword>
<sequence>MTSGGRSADVCKSKPGNLESVLQKTSSDPNNREIQNSNSGTETVQDEMPSGEFDDVAILPSCDQKPQHCKKSENAIYSQSEFPLPENPQAVQPSLLLRADDSVKLTLKKAMQNRKRGRKAHNVSYKQPNGPCFKSFKDKDSTNAVDLLVATDDSDVSKSEVTNLMLSLANQEIRLNEEVFNSSSSTTETRLPPQETSQSEPVIKQEQPHDRFEAIEGKALPNDGINLKAVSKKKPKKRRKLVKNVVTLSKKAFSQTPVLLSVEDRTSFSPDIVVEECPSAAAVRDVLASLETSNSKKLQKSTTKKRQQTKEHTLSQIKGDPSEDVPTTSSDPDFKQHQKARYSTDLSKEYPTKTKGSEQILGNLRLKKRRKRRKRVFTRNYPGKDMSFTETTGFSDGARNLTKIGTVRAKHEEVGKKPLTCKYCGISFRHITAYSIHQRIHTGVKPFQCKVCGKTFSQLSQLKSHLNVHKPGTSFPCPCCSQQFLRKEHLLSHFKVHLQESNEPIKRTKNTVKVREKPSSLSSSYSNIYGDMTTVSKHNQEPLSCKDCEKRFLTPANLKAHERTHWPVKPYACSICGKGFNQLKNLRKHSQGHSGQMPFSCLHCGHASSDLSGLRLHQASKSCLARLGEKVSDNVEGFIINQGVDGQVNTSIFFKCQICKQRFSKWCQYTLHLQTHASSPSNICVSCGQCYEKDSDSIHCALCCQISGQDKICGASLSEIMQGVIETYPLNTSSETLPSSVIPQNPQSHTSSELLSKPMAVKTTQSQVQLPNIQLPTQASASRSLELFEIPSSLWKFRCLRCGQRFKQQKSLSLHMQRHPPGFRYTCAHCGQFFDRWSKLWLHQRRHRFKSKYFPCEECNLQFRFLSSFKEHMIGHQTTDACSLAPETFTQVESTNALRSESNAFKKSLKCDVCSKTFSNLNTLITHSLLHNGSTSHFCLSCNLSFANSRVLNEHLKTHSTNFTQALPDIPLKPLDFPYKCKRCNAGFSTGDLLYAHQIRHSQDADTHVRPAALPTSNTSTEVSASTQRNPVSLIKLDGIPNDASLYVYPHPDKLYVPTHVRCPVINLDSDEQQDVSDRLEPSTHLDITHVPQPETTDPSTSKTIPTVQTGEKDLSSKDQTSSTVVDHMETNTNAQTGESFECADCCQKLSSVLNLYEHYILHALGDNYVQAH</sequence>
<comment type="caution">
    <text evidence="12">The sequence shown here is derived from an EMBL/GenBank/DDBJ whole genome shotgun (WGS) entry which is preliminary data.</text>
</comment>
<feature type="compositionally biased region" description="Basic residues" evidence="10">
    <location>
        <begin position="297"/>
        <end position="307"/>
    </location>
</feature>
<feature type="domain" description="C2H2-type" evidence="11">
    <location>
        <begin position="825"/>
        <end position="852"/>
    </location>
</feature>
<accession>A0A553R2H9</accession>
<feature type="domain" description="C2H2-type" evidence="11">
    <location>
        <begin position="979"/>
        <end position="1006"/>
    </location>
</feature>
<feature type="compositionally biased region" description="Polar residues" evidence="10">
    <location>
        <begin position="20"/>
        <end position="43"/>
    </location>
</feature>
<organism evidence="12 13">
    <name type="scientific">Danionella cerebrum</name>
    <dbReference type="NCBI Taxonomy" id="2873325"/>
    <lineage>
        <taxon>Eukaryota</taxon>
        <taxon>Metazoa</taxon>
        <taxon>Chordata</taxon>
        <taxon>Craniata</taxon>
        <taxon>Vertebrata</taxon>
        <taxon>Euteleostomi</taxon>
        <taxon>Actinopterygii</taxon>
        <taxon>Neopterygii</taxon>
        <taxon>Teleostei</taxon>
        <taxon>Ostariophysi</taxon>
        <taxon>Cypriniformes</taxon>
        <taxon>Danionidae</taxon>
        <taxon>Danioninae</taxon>
        <taxon>Danionella</taxon>
    </lineage>
</organism>
<dbReference type="GO" id="GO:0008270">
    <property type="term" value="F:zinc ion binding"/>
    <property type="evidence" value="ECO:0007669"/>
    <property type="project" value="UniProtKB-KW"/>
</dbReference>
<feature type="domain" description="C2H2-type" evidence="11">
    <location>
        <begin position="543"/>
        <end position="570"/>
    </location>
</feature>
<feature type="compositionally biased region" description="Polar residues" evidence="10">
    <location>
        <begin position="180"/>
        <end position="200"/>
    </location>
</feature>
<keyword evidence="13" id="KW-1185">Reference proteome</keyword>
<evidence type="ECO:0000256" key="6">
    <source>
        <dbReference type="ARBA" id="ARBA00023015"/>
    </source>
</evidence>
<feature type="region of interest" description="Disordered" evidence="10">
    <location>
        <begin position="180"/>
        <end position="208"/>
    </location>
</feature>
<dbReference type="AlphaFoldDB" id="A0A553R2H9"/>
<gene>
    <name evidence="12" type="ORF">DNTS_029318</name>
</gene>
<evidence type="ECO:0000256" key="1">
    <source>
        <dbReference type="ARBA" id="ARBA00004123"/>
    </source>
</evidence>
<protein>
    <recommendedName>
        <fullName evidence="11">C2H2-type domain-containing protein</fullName>
    </recommendedName>
</protein>
<feature type="compositionally biased region" description="Polar residues" evidence="10">
    <location>
        <begin position="1094"/>
        <end position="1110"/>
    </location>
</feature>
<dbReference type="OrthoDB" id="8774208at2759"/>